<dbReference type="SUPFAM" id="SSF141322">
    <property type="entry name" value="NfeD domain-like"/>
    <property type="match status" value="1"/>
</dbReference>
<gene>
    <name evidence="7" type="ORF">GCM10023323_15130</name>
</gene>
<dbReference type="EMBL" id="BAABJR010000003">
    <property type="protein sequence ID" value="GAA5205902.1"/>
    <property type="molecule type" value="Genomic_DNA"/>
</dbReference>
<dbReference type="RefSeq" id="WP_345627826.1">
    <property type="nucleotide sequence ID" value="NZ_BAABJR010000003.1"/>
</dbReference>
<dbReference type="Gene3D" id="2.40.50.140">
    <property type="entry name" value="Nucleic acid-binding proteins"/>
    <property type="match status" value="1"/>
</dbReference>
<keyword evidence="2 5" id="KW-0812">Transmembrane</keyword>
<evidence type="ECO:0000313" key="8">
    <source>
        <dbReference type="Proteomes" id="UP001499878"/>
    </source>
</evidence>
<dbReference type="InterPro" id="IPR012340">
    <property type="entry name" value="NA-bd_OB-fold"/>
</dbReference>
<feature type="domain" description="NfeD-like C-terminal" evidence="6">
    <location>
        <begin position="82"/>
        <end position="141"/>
    </location>
</feature>
<name>A0ABP9SXG0_9ACTN</name>
<accession>A0ABP9SXG0</accession>
<evidence type="ECO:0000313" key="7">
    <source>
        <dbReference type="EMBL" id="GAA5205902.1"/>
    </source>
</evidence>
<dbReference type="Proteomes" id="UP001499878">
    <property type="component" value="Unassembled WGS sequence"/>
</dbReference>
<sequence length="143" mass="15176">MDPWLIWLIVAGVLIVAEIFTLTAALGMLGAAALITAGSAAAGLSPPFQFLVFTVVATVTVLFVRPIALRHVIQPQTTRFGVDALVGKAAYVVSEVTGMEGRVRIGGEEWTARSYDETLVIPQGTTVDVMEISGSTALVYPRE</sequence>
<keyword evidence="3 5" id="KW-1133">Transmembrane helix</keyword>
<dbReference type="PANTHER" id="PTHR33507:SF3">
    <property type="entry name" value="INNER MEMBRANE PROTEIN YBBJ"/>
    <property type="match status" value="1"/>
</dbReference>
<keyword evidence="4 5" id="KW-0472">Membrane</keyword>
<reference evidence="8" key="1">
    <citation type="journal article" date="2019" name="Int. J. Syst. Evol. Microbiol.">
        <title>The Global Catalogue of Microorganisms (GCM) 10K type strain sequencing project: providing services to taxonomists for standard genome sequencing and annotation.</title>
        <authorList>
            <consortium name="The Broad Institute Genomics Platform"/>
            <consortium name="The Broad Institute Genome Sequencing Center for Infectious Disease"/>
            <person name="Wu L."/>
            <person name="Ma J."/>
        </authorList>
    </citation>
    <scope>NUCLEOTIDE SEQUENCE [LARGE SCALE GENOMIC DNA]</scope>
    <source>
        <strain evidence="8">JCM 18306</strain>
    </source>
</reference>
<evidence type="ECO:0000256" key="3">
    <source>
        <dbReference type="ARBA" id="ARBA00022989"/>
    </source>
</evidence>
<evidence type="ECO:0000256" key="1">
    <source>
        <dbReference type="ARBA" id="ARBA00004141"/>
    </source>
</evidence>
<comment type="subcellular location">
    <subcellularLocation>
        <location evidence="1">Membrane</location>
        <topology evidence="1">Multi-pass membrane protein</topology>
    </subcellularLocation>
</comment>
<keyword evidence="8" id="KW-1185">Reference proteome</keyword>
<comment type="caution">
    <text evidence="7">The sequence shown here is derived from an EMBL/GenBank/DDBJ whole genome shotgun (WGS) entry which is preliminary data.</text>
</comment>
<evidence type="ECO:0000256" key="4">
    <source>
        <dbReference type="ARBA" id="ARBA00023136"/>
    </source>
</evidence>
<evidence type="ECO:0000259" key="6">
    <source>
        <dbReference type="Pfam" id="PF01957"/>
    </source>
</evidence>
<dbReference type="PANTHER" id="PTHR33507">
    <property type="entry name" value="INNER MEMBRANE PROTEIN YBBJ"/>
    <property type="match status" value="1"/>
</dbReference>
<organism evidence="7 8">
    <name type="scientific">Streptomyces thinghirensis</name>
    <dbReference type="NCBI Taxonomy" id="551547"/>
    <lineage>
        <taxon>Bacteria</taxon>
        <taxon>Bacillati</taxon>
        <taxon>Actinomycetota</taxon>
        <taxon>Actinomycetes</taxon>
        <taxon>Kitasatosporales</taxon>
        <taxon>Streptomycetaceae</taxon>
        <taxon>Streptomyces</taxon>
    </lineage>
</organism>
<dbReference type="InterPro" id="IPR002810">
    <property type="entry name" value="NfeD-like_C"/>
</dbReference>
<protein>
    <submittedName>
        <fullName evidence="7">NfeD family protein</fullName>
    </submittedName>
</protein>
<evidence type="ECO:0000256" key="5">
    <source>
        <dbReference type="SAM" id="Phobius"/>
    </source>
</evidence>
<dbReference type="Pfam" id="PF01957">
    <property type="entry name" value="NfeD"/>
    <property type="match status" value="1"/>
</dbReference>
<dbReference type="InterPro" id="IPR052165">
    <property type="entry name" value="Membrane_assoc_protease"/>
</dbReference>
<feature type="transmembrane region" description="Helical" evidence="5">
    <location>
        <begin position="48"/>
        <end position="68"/>
    </location>
</feature>
<proteinExistence type="predicted"/>
<evidence type="ECO:0000256" key="2">
    <source>
        <dbReference type="ARBA" id="ARBA00022692"/>
    </source>
</evidence>
<feature type="transmembrane region" description="Helical" evidence="5">
    <location>
        <begin position="6"/>
        <end position="36"/>
    </location>
</feature>